<organism evidence="2 3">
    <name type="scientific">Camelina sativa</name>
    <name type="common">False flax</name>
    <name type="synonym">Myagrum sativum</name>
    <dbReference type="NCBI Taxonomy" id="90675"/>
    <lineage>
        <taxon>Eukaryota</taxon>
        <taxon>Viridiplantae</taxon>
        <taxon>Streptophyta</taxon>
        <taxon>Embryophyta</taxon>
        <taxon>Tracheophyta</taxon>
        <taxon>Spermatophyta</taxon>
        <taxon>Magnoliopsida</taxon>
        <taxon>eudicotyledons</taxon>
        <taxon>Gunneridae</taxon>
        <taxon>Pentapetalae</taxon>
        <taxon>rosids</taxon>
        <taxon>malvids</taxon>
        <taxon>Brassicales</taxon>
        <taxon>Brassicaceae</taxon>
        <taxon>Camelineae</taxon>
        <taxon>Camelina</taxon>
    </lineage>
</organism>
<accession>A0ABM0X1Y5</accession>
<sequence length="423" mass="49198">METVRRTIPEALLVEILARLPVRSIARFKSVCKRWKSVIESDYIRRLFVSLHRHSSSSWSLMFRTEYCRHITQPIGFHGCETWDLPKSLVSYIMPFQRYPNLPTSEYYFKASSNGLIWIDVFLSRNQNMVYSYKSFVGNPVLQQWVEIPPAPDPWAKSKIPWYQNPFSAVGMVTRVEHGIVSSFKMVRTIQMEMFDRKVEGMYLWRVCVYSSETGLWTIKKLFSTRAVGNYGFDSLNGVLYMWDRFMFCNGPGVLIAHDFYGPEADDQCQIIPLPGVDHKKARRCLTTSVEDVIFIEAIYRRLSVWRLNNEDISERWQLIWEINMPSVVSDVNCFPLAMNPFDSGIVYLWLRQDRCLASGNLRTEEFIVHQESDDWSSSSEGDCCRINNSDTAGHLEEFCNGVVMLSQFVLPRWMDSVPQPPT</sequence>
<dbReference type="InterPro" id="IPR050796">
    <property type="entry name" value="SCF_F-box_component"/>
</dbReference>
<dbReference type="SMART" id="SM00256">
    <property type="entry name" value="FBOX"/>
    <property type="match status" value="1"/>
</dbReference>
<protein>
    <submittedName>
        <fullName evidence="3">F-box protein At1g49990-like</fullName>
    </submittedName>
</protein>
<dbReference type="SUPFAM" id="SSF81383">
    <property type="entry name" value="F-box domain"/>
    <property type="match status" value="1"/>
</dbReference>
<dbReference type="PANTHER" id="PTHR31672">
    <property type="entry name" value="BNACNNG10540D PROTEIN"/>
    <property type="match status" value="1"/>
</dbReference>
<dbReference type="RefSeq" id="XP_010479402.1">
    <property type="nucleotide sequence ID" value="XM_010481100.2"/>
</dbReference>
<reference evidence="3" key="2">
    <citation type="submission" date="2025-08" db="UniProtKB">
        <authorList>
            <consortium name="RefSeq"/>
        </authorList>
    </citation>
    <scope>IDENTIFICATION</scope>
    <source>
        <tissue evidence="3">Leaf</tissue>
    </source>
</reference>
<evidence type="ECO:0000313" key="2">
    <source>
        <dbReference type="Proteomes" id="UP000694864"/>
    </source>
</evidence>
<dbReference type="Pfam" id="PF24750">
    <property type="entry name" value="b-prop_At3g26010-like"/>
    <property type="match status" value="1"/>
</dbReference>
<dbReference type="GeneID" id="104758272"/>
<dbReference type="InterPro" id="IPR036047">
    <property type="entry name" value="F-box-like_dom_sf"/>
</dbReference>
<dbReference type="InterPro" id="IPR056592">
    <property type="entry name" value="Beta-prop_At3g26010-like"/>
</dbReference>
<dbReference type="Pfam" id="PF00646">
    <property type="entry name" value="F-box"/>
    <property type="match status" value="1"/>
</dbReference>
<dbReference type="Proteomes" id="UP000694864">
    <property type="component" value="Chromosome 17"/>
</dbReference>
<evidence type="ECO:0000313" key="3">
    <source>
        <dbReference type="RefSeq" id="XP_010479402.1"/>
    </source>
</evidence>
<keyword evidence="2" id="KW-1185">Reference proteome</keyword>
<reference evidence="2" key="1">
    <citation type="journal article" date="2014" name="Nat. Commun.">
        <title>The emerging biofuel crop Camelina sativa retains a highly undifferentiated hexaploid genome structure.</title>
        <authorList>
            <person name="Kagale S."/>
            <person name="Koh C."/>
            <person name="Nixon J."/>
            <person name="Bollina V."/>
            <person name="Clarke W.E."/>
            <person name="Tuteja R."/>
            <person name="Spillane C."/>
            <person name="Robinson S.J."/>
            <person name="Links M.G."/>
            <person name="Clarke C."/>
            <person name="Higgins E.E."/>
            <person name="Huebert T."/>
            <person name="Sharpe A.G."/>
            <person name="Parkin I.A."/>
        </authorList>
    </citation>
    <scope>NUCLEOTIDE SEQUENCE [LARGE SCALE GENOMIC DNA]</scope>
    <source>
        <strain evidence="2">cv. DH55</strain>
    </source>
</reference>
<dbReference type="PROSITE" id="PS50181">
    <property type="entry name" value="FBOX"/>
    <property type="match status" value="1"/>
</dbReference>
<dbReference type="InterPro" id="IPR001810">
    <property type="entry name" value="F-box_dom"/>
</dbReference>
<evidence type="ECO:0000259" key="1">
    <source>
        <dbReference type="PROSITE" id="PS50181"/>
    </source>
</evidence>
<gene>
    <name evidence="3" type="primary">LOC104758272</name>
</gene>
<dbReference type="Gene3D" id="1.20.1280.50">
    <property type="match status" value="1"/>
</dbReference>
<proteinExistence type="predicted"/>
<feature type="domain" description="F-box" evidence="1">
    <location>
        <begin position="2"/>
        <end position="51"/>
    </location>
</feature>
<dbReference type="CDD" id="cd22157">
    <property type="entry name" value="F-box_AtFBW1-like"/>
    <property type="match status" value="1"/>
</dbReference>
<name>A0ABM0X1Y5_CAMSA</name>